<name>A0A818E1J9_9BILA</name>
<comment type="caution">
    <text evidence="1">The sequence shown here is derived from an EMBL/GenBank/DDBJ whole genome shotgun (WGS) entry which is preliminary data.</text>
</comment>
<sequence>MIDISKELYEIYERKEIGQLCYISWLKKIKYFYFKFLFKFYLLGLYSPLQANHESYNYATKMHPAQIDDESTNPVGLEEEQHCNCHRLLVAFDLLFIYHKYYKLFHCVIQLNALYLWFTSFACDDF</sequence>
<evidence type="ECO:0000313" key="2">
    <source>
        <dbReference type="Proteomes" id="UP000663865"/>
    </source>
</evidence>
<dbReference type="AlphaFoldDB" id="A0A818E1J9"/>
<protein>
    <submittedName>
        <fullName evidence="1">Uncharacterized protein</fullName>
    </submittedName>
</protein>
<dbReference type="Proteomes" id="UP000663865">
    <property type="component" value="Unassembled WGS sequence"/>
</dbReference>
<evidence type="ECO:0000313" key="1">
    <source>
        <dbReference type="EMBL" id="CAF3455385.1"/>
    </source>
</evidence>
<dbReference type="EMBL" id="CAJNYV010002111">
    <property type="protein sequence ID" value="CAF3455385.1"/>
    <property type="molecule type" value="Genomic_DNA"/>
</dbReference>
<gene>
    <name evidence="1" type="ORF">KIK155_LOCUS12687</name>
</gene>
<reference evidence="1" key="1">
    <citation type="submission" date="2021-02" db="EMBL/GenBank/DDBJ databases">
        <authorList>
            <person name="Nowell W R."/>
        </authorList>
    </citation>
    <scope>NUCLEOTIDE SEQUENCE</scope>
</reference>
<accession>A0A818E1J9</accession>
<organism evidence="1 2">
    <name type="scientific">Rotaria socialis</name>
    <dbReference type="NCBI Taxonomy" id="392032"/>
    <lineage>
        <taxon>Eukaryota</taxon>
        <taxon>Metazoa</taxon>
        <taxon>Spiralia</taxon>
        <taxon>Gnathifera</taxon>
        <taxon>Rotifera</taxon>
        <taxon>Eurotatoria</taxon>
        <taxon>Bdelloidea</taxon>
        <taxon>Philodinida</taxon>
        <taxon>Philodinidae</taxon>
        <taxon>Rotaria</taxon>
    </lineage>
</organism>
<proteinExistence type="predicted"/>